<evidence type="ECO:0000313" key="2">
    <source>
        <dbReference type="Proteomes" id="UP000191518"/>
    </source>
</evidence>
<keyword evidence="2" id="KW-1185">Reference proteome</keyword>
<evidence type="ECO:0000313" key="1">
    <source>
        <dbReference type="EMBL" id="OQE07769.1"/>
    </source>
</evidence>
<dbReference type="InterPro" id="IPR011009">
    <property type="entry name" value="Kinase-like_dom_sf"/>
</dbReference>
<dbReference type="Proteomes" id="UP000191518">
    <property type="component" value="Unassembled WGS sequence"/>
</dbReference>
<sequence length="259" mass="30259">MQVHTMPSLVRNQNLSQIIYLDNHPIYSTNVELLDERRTVYRFALDPGSYRHSIPRTVTSIIVKQQKNNWEQEFRNEKAVYDKLKALQGKVIPFFFGEGYYDGLPALVLSEIDGVTLYELARSKSDFSRETLKTYLEDVFRQFSEYGALYRDQRLDNFLLCDQGSQGYRVMVVDLKQVDFPDRLHPWERLINSDGAMSIMLDFEDMQYPHREPSPVRIWRVSGPFTYLLPRSLQLLLSGENEKYNSSIDATLLANPFHA</sequence>
<comment type="caution">
    <text evidence="1">The sequence shown here is derived from an EMBL/GenBank/DDBJ whole genome shotgun (WGS) entry which is preliminary data.</text>
</comment>
<protein>
    <recommendedName>
        <fullName evidence="3">Protein kinase domain-containing protein</fullName>
    </recommendedName>
</protein>
<evidence type="ECO:0008006" key="3">
    <source>
        <dbReference type="Google" id="ProtNLM"/>
    </source>
</evidence>
<name>A0A1V6S202_9EURO</name>
<organism evidence="1 2">
    <name type="scientific">Penicillium vulpinum</name>
    <dbReference type="NCBI Taxonomy" id="29845"/>
    <lineage>
        <taxon>Eukaryota</taxon>
        <taxon>Fungi</taxon>
        <taxon>Dikarya</taxon>
        <taxon>Ascomycota</taxon>
        <taxon>Pezizomycotina</taxon>
        <taxon>Eurotiomycetes</taxon>
        <taxon>Eurotiomycetidae</taxon>
        <taxon>Eurotiales</taxon>
        <taxon>Aspergillaceae</taxon>
        <taxon>Penicillium</taxon>
    </lineage>
</organism>
<dbReference type="AlphaFoldDB" id="A0A1V6S202"/>
<gene>
    <name evidence="1" type="ORF">PENVUL_c012G04486</name>
</gene>
<dbReference type="SUPFAM" id="SSF56112">
    <property type="entry name" value="Protein kinase-like (PK-like)"/>
    <property type="match status" value="1"/>
</dbReference>
<dbReference type="EMBL" id="MDYP01000012">
    <property type="protein sequence ID" value="OQE07769.1"/>
    <property type="molecule type" value="Genomic_DNA"/>
</dbReference>
<proteinExistence type="predicted"/>
<accession>A0A1V6S202</accession>
<reference evidence="2" key="1">
    <citation type="journal article" date="2017" name="Nat. Microbiol.">
        <title>Global analysis of biosynthetic gene clusters reveals vast potential of secondary metabolite production in Penicillium species.</title>
        <authorList>
            <person name="Nielsen J.C."/>
            <person name="Grijseels S."/>
            <person name="Prigent S."/>
            <person name="Ji B."/>
            <person name="Dainat J."/>
            <person name="Nielsen K.F."/>
            <person name="Frisvad J.C."/>
            <person name="Workman M."/>
            <person name="Nielsen J."/>
        </authorList>
    </citation>
    <scope>NUCLEOTIDE SEQUENCE [LARGE SCALE GENOMIC DNA]</scope>
    <source>
        <strain evidence="2">IBT 29486</strain>
    </source>
</reference>